<feature type="compositionally biased region" description="Basic and acidic residues" evidence="1">
    <location>
        <begin position="1"/>
        <end position="31"/>
    </location>
</feature>
<dbReference type="EMBL" id="CP019655">
    <property type="protein sequence ID" value="AVF27564.1"/>
    <property type="molecule type" value="Genomic_DNA"/>
</dbReference>
<reference evidence="4" key="2">
    <citation type="journal article" date="2020" name="Int. J. Med. Microbiol.">
        <title>Discovery of Paenibacillus larvae ERIC V: Phenotypic and genomic comparison to genotypes ERIC I-IV reveal different inventories of virulence factors which correlate with epidemiological prevalences of American Foulbrood.</title>
        <authorList>
            <person name="Beims H."/>
            <person name="Bunk B."/>
            <person name="Erler S."/>
            <person name="Mohr K.I."/>
            <person name="Sproer C."/>
            <person name="Pradella S."/>
            <person name="Gunther G."/>
            <person name="Rohde M."/>
            <person name="von der Ohe W."/>
            <person name="Steinert M."/>
        </authorList>
    </citation>
    <scope>NUCLEOTIDE SEQUENCE</scope>
    <source>
        <strain evidence="4">Eric_III</strain>
    </source>
</reference>
<dbReference type="Pfam" id="PF23843">
    <property type="entry name" value="DUF7210"/>
    <property type="match status" value="1"/>
</dbReference>
<organism evidence="4 5">
    <name type="scientific">Paenibacillus larvae subsp. larvae</name>
    <dbReference type="NCBI Taxonomy" id="147375"/>
    <lineage>
        <taxon>Bacteria</taxon>
        <taxon>Bacillati</taxon>
        <taxon>Bacillota</taxon>
        <taxon>Bacilli</taxon>
        <taxon>Bacillales</taxon>
        <taxon>Paenibacillaceae</taxon>
        <taxon>Paenibacillus</taxon>
    </lineage>
</organism>
<dbReference type="EMBL" id="CP019655">
    <property type="protein sequence ID" value="AVF27081.1"/>
    <property type="molecule type" value="Genomic_DNA"/>
</dbReference>
<evidence type="ECO:0000256" key="1">
    <source>
        <dbReference type="SAM" id="MobiDB-lite"/>
    </source>
</evidence>
<protein>
    <recommendedName>
        <fullName evidence="2">DUF7210 domain-containing protein</fullName>
    </recommendedName>
</protein>
<sequence>MAKKPDQTEEREQEITAKEAEEQEVETDKKQSTAKKASQKEQLVKVQWVTNVKYRGNIYYAGQRTDVRDGDYTTLVNEKVIRLEE</sequence>
<dbReference type="InterPro" id="IPR055634">
    <property type="entry name" value="DUF7210"/>
</dbReference>
<dbReference type="Proteomes" id="UP000239833">
    <property type="component" value="Chromosome"/>
</dbReference>
<evidence type="ECO:0000313" key="4">
    <source>
        <dbReference type="EMBL" id="AVF27564.1"/>
    </source>
</evidence>
<dbReference type="AlphaFoldDB" id="A0A2L1U3T4"/>
<reference evidence="5" key="1">
    <citation type="submission" date="2017-02" db="EMBL/GenBank/DDBJ databases">
        <title>Delineation of Paenibacillus larvae strains originating from foulbrood outbreaks.</title>
        <authorList>
            <person name="Beims H."/>
            <person name="Bunk B."/>
            <person name="Sproeer C."/>
            <person name="Mohr K.I."/>
            <person name="Pradella S."/>
            <person name="Guenther G."/>
            <person name="Rohde M."/>
            <person name="von der Ohe W."/>
            <person name="Steinert M."/>
        </authorList>
    </citation>
    <scope>NUCLEOTIDE SEQUENCE [LARGE SCALE GENOMIC DNA]</scope>
    <source>
        <strain evidence="5">Eric_III</strain>
    </source>
</reference>
<proteinExistence type="predicted"/>
<evidence type="ECO:0000313" key="3">
    <source>
        <dbReference type="EMBL" id="AVF27081.1"/>
    </source>
</evidence>
<gene>
    <name evidence="3" type="ORF">ERICIII_02954</name>
    <name evidence="4" type="ORF">ERICIII_03454</name>
</gene>
<evidence type="ECO:0000313" key="5">
    <source>
        <dbReference type="Proteomes" id="UP000239833"/>
    </source>
</evidence>
<feature type="region of interest" description="Disordered" evidence="1">
    <location>
        <begin position="1"/>
        <end position="41"/>
    </location>
</feature>
<name>A0A2L1U3T4_9BACL</name>
<evidence type="ECO:0000259" key="2">
    <source>
        <dbReference type="Pfam" id="PF23843"/>
    </source>
</evidence>
<feature type="domain" description="DUF7210" evidence="2">
    <location>
        <begin position="44"/>
        <end position="81"/>
    </location>
</feature>
<accession>A0A2L1U3T4</accession>
<dbReference type="RefSeq" id="WP_079940256.1">
    <property type="nucleotide sequence ID" value="NZ_CP019655.1"/>
</dbReference>